<feature type="transmembrane region" description="Helical" evidence="2">
    <location>
        <begin position="731"/>
        <end position="752"/>
    </location>
</feature>
<accession>A0A6P0UBM9</accession>
<dbReference type="RefSeq" id="WP_163692882.1">
    <property type="nucleotide sequence ID" value="NZ_FXTW01000002.1"/>
</dbReference>
<name>A0A6P0UBM9_9FLAO</name>
<dbReference type="GO" id="GO:0003677">
    <property type="term" value="F:DNA binding"/>
    <property type="evidence" value="ECO:0007669"/>
    <property type="project" value="InterPro"/>
</dbReference>
<dbReference type="Proteomes" id="UP000468443">
    <property type="component" value="Unassembled WGS sequence"/>
</dbReference>
<keyword evidence="1" id="KW-0175">Coiled coil</keyword>
<dbReference type="InterPro" id="IPR011047">
    <property type="entry name" value="Quinoprotein_ADH-like_sf"/>
</dbReference>
<dbReference type="Gene3D" id="2.130.10.10">
    <property type="entry name" value="YVTN repeat-like/Quinoprotein amine dehydrogenase"/>
    <property type="match status" value="2"/>
</dbReference>
<keyword evidence="5" id="KW-1185">Reference proteome</keyword>
<dbReference type="InterPro" id="IPR013783">
    <property type="entry name" value="Ig-like_fold"/>
</dbReference>
<dbReference type="SUPFAM" id="SSF50998">
    <property type="entry name" value="Quinoprotein alcohol dehydrogenase-like"/>
    <property type="match status" value="1"/>
</dbReference>
<evidence type="ECO:0000313" key="5">
    <source>
        <dbReference type="Proteomes" id="UP000468443"/>
    </source>
</evidence>
<sequence length="936" mass="107185">MRLFILLILIFTGLYGRTQGIPPLQNFSPSDYKAENQNWDIAQDLNKTIYIANSQGLLEYNGAHWGLHPLPNESIVRSVRVIDDKVYTGGFREFGYWTRNSLNQLEYTSLSNEIRDKLQPDEEFWNILKQDRYLIFHSLDRIYIYDPDDGKVNWVETGLSLPGIYSIGQSLFYQRKGEGLYGIENGKPILKYDAPLLKEDEVVQIFNRNDEVLLLTRQNGFFVLDGQDLTPWVPEVNAALSGQSVYTAIALRNGGFALGTISNGLLLLNRDGRIQNQVDPSKGLQNNTVLSLYEDVDGTLWMGLDNGVSFLNLRSPFRVYQDYSGVIGSVYASAEKDGYLYMGTNQGLYYRLSGSELDFRLIPGTEGQVWSLDLIGDTLFCSHHLGTFLIERGTATNLSNLPGTWGVKPIPSRPDLLLQGNYTGLHILERKDGNWRLRNKIRHFDNSSRFFEVYGDEIFVNHEYKGLFRMKINEDLTEALEVEVDTVHKGANSGLVRYGDDLLFAYREGVFRFDAKTRAFENDPILSEVIEEGGYISGKMVSEGEKGYLWIFTERSINRISPGNLDSKPVTRSIPLTANERKNISGYESVYGPDAEGRYIFGSNNGFIAVEVEKIPPLRFEVEIERISVSRRRVDAWEKNLADPGAEGTYGNKENNMDISFYAPVYSALVHPVYQYRLLGLYEEWSEWSEEASVSFSNLPYGTYKFEVRGKTGNDLSSNIAGYSFTVARPWYLTGLALVCYFLLGILGAIAIHRAYRRYYRKRQQELIESNKRELELERARNEKEIVNIKINQLEEEFRNKSNELAASTLSIIRKNELLSRVKEQLLSSERQGTASVKQIVKIIDQSIDQNDDWEMFLEAFNNADHKFLRKLKKIHPNLSPNDIKLCAYLRLNLSSKEIAPLLNISPRSVEIKRYRLRKKMHLDHDINLTDYILTL</sequence>
<keyword evidence="2" id="KW-0812">Transmembrane</keyword>
<evidence type="ECO:0000256" key="2">
    <source>
        <dbReference type="SAM" id="Phobius"/>
    </source>
</evidence>
<dbReference type="AlphaFoldDB" id="A0A6P0UBM9"/>
<dbReference type="InterPro" id="IPR015943">
    <property type="entry name" value="WD40/YVTN_repeat-like_dom_sf"/>
</dbReference>
<dbReference type="InterPro" id="IPR000792">
    <property type="entry name" value="Tscrpt_reg_LuxR_C"/>
</dbReference>
<dbReference type="Pfam" id="PF07494">
    <property type="entry name" value="Reg_prop"/>
    <property type="match status" value="1"/>
</dbReference>
<evidence type="ECO:0000313" key="4">
    <source>
        <dbReference type="EMBL" id="NER10645.1"/>
    </source>
</evidence>
<keyword evidence="2" id="KW-1133">Transmembrane helix</keyword>
<dbReference type="InterPro" id="IPR036388">
    <property type="entry name" value="WH-like_DNA-bd_sf"/>
</dbReference>
<reference evidence="4 5" key="1">
    <citation type="submission" date="2020-01" db="EMBL/GenBank/DDBJ databases">
        <title>Muriicola jejuensis KCTC 22299.</title>
        <authorList>
            <person name="Wang G."/>
        </authorList>
    </citation>
    <scope>NUCLEOTIDE SEQUENCE [LARGE SCALE GENOMIC DNA]</scope>
    <source>
        <strain evidence="4 5">KCTC 22299</strain>
    </source>
</reference>
<dbReference type="EMBL" id="JAABOP010000002">
    <property type="protein sequence ID" value="NER10645.1"/>
    <property type="molecule type" value="Genomic_DNA"/>
</dbReference>
<dbReference type="Gene3D" id="2.60.40.10">
    <property type="entry name" value="Immunoglobulins"/>
    <property type="match status" value="1"/>
</dbReference>
<proteinExistence type="predicted"/>
<dbReference type="InterPro" id="IPR016032">
    <property type="entry name" value="Sig_transdc_resp-reg_C-effctor"/>
</dbReference>
<comment type="caution">
    <text evidence="4">The sequence shown here is derived from an EMBL/GenBank/DDBJ whole genome shotgun (WGS) entry which is preliminary data.</text>
</comment>
<dbReference type="InterPro" id="IPR011110">
    <property type="entry name" value="Reg_prop"/>
</dbReference>
<dbReference type="Gene3D" id="1.10.10.10">
    <property type="entry name" value="Winged helix-like DNA-binding domain superfamily/Winged helix DNA-binding domain"/>
    <property type="match status" value="1"/>
</dbReference>
<dbReference type="SMART" id="SM00421">
    <property type="entry name" value="HTH_LUXR"/>
    <property type="match status" value="1"/>
</dbReference>
<dbReference type="SUPFAM" id="SSF46894">
    <property type="entry name" value="C-terminal effector domain of the bipartite response regulators"/>
    <property type="match status" value="1"/>
</dbReference>
<dbReference type="Pfam" id="PF07495">
    <property type="entry name" value="Y_Y_Y"/>
    <property type="match status" value="1"/>
</dbReference>
<dbReference type="InterPro" id="IPR011123">
    <property type="entry name" value="Y_Y_Y"/>
</dbReference>
<organism evidence="4 5">
    <name type="scientific">Muriicola jejuensis</name>
    <dbReference type="NCBI Taxonomy" id="504488"/>
    <lineage>
        <taxon>Bacteria</taxon>
        <taxon>Pseudomonadati</taxon>
        <taxon>Bacteroidota</taxon>
        <taxon>Flavobacteriia</taxon>
        <taxon>Flavobacteriales</taxon>
        <taxon>Flavobacteriaceae</taxon>
        <taxon>Muriicola</taxon>
    </lineage>
</organism>
<dbReference type="GO" id="GO:0006355">
    <property type="term" value="P:regulation of DNA-templated transcription"/>
    <property type="evidence" value="ECO:0007669"/>
    <property type="project" value="InterPro"/>
</dbReference>
<feature type="coiled-coil region" evidence="1">
    <location>
        <begin position="761"/>
        <end position="811"/>
    </location>
</feature>
<evidence type="ECO:0000259" key="3">
    <source>
        <dbReference type="SMART" id="SM00421"/>
    </source>
</evidence>
<gene>
    <name evidence="4" type="ORF">GWK09_08970</name>
</gene>
<protein>
    <submittedName>
        <fullName evidence="4">LuxR family transcriptional regulator</fullName>
    </submittedName>
</protein>
<feature type="domain" description="HTH luxR-type" evidence="3">
    <location>
        <begin position="876"/>
        <end position="933"/>
    </location>
</feature>
<keyword evidence="2" id="KW-0472">Membrane</keyword>
<evidence type="ECO:0000256" key="1">
    <source>
        <dbReference type="SAM" id="Coils"/>
    </source>
</evidence>